<dbReference type="Gene3D" id="3.60.10.10">
    <property type="entry name" value="Endonuclease/exonuclease/phosphatase"/>
    <property type="match status" value="1"/>
</dbReference>
<reference evidence="1 3" key="1">
    <citation type="submission" date="2017-11" db="EMBL/GenBank/DDBJ databases">
        <title>The genome of Rhizophagus clarus HR1 reveals common genetic basis of auxotrophy among arbuscular mycorrhizal fungi.</title>
        <authorList>
            <person name="Kobayashi Y."/>
        </authorList>
    </citation>
    <scope>NUCLEOTIDE SEQUENCE [LARGE SCALE GENOMIC DNA]</scope>
    <source>
        <strain evidence="1 3">HR1</strain>
    </source>
</reference>
<dbReference type="InterPro" id="IPR036691">
    <property type="entry name" value="Endo/exonu/phosph_ase_sf"/>
</dbReference>
<protein>
    <recommendedName>
        <fullName evidence="4">Endonuclease/exonuclease/phosphatase domain-containing protein</fullName>
    </recommendedName>
</protein>
<proteinExistence type="predicted"/>
<dbReference type="SUPFAM" id="SSF56219">
    <property type="entry name" value="DNase I-like"/>
    <property type="match status" value="1"/>
</dbReference>
<name>A0A2Z6RRB0_9GLOM</name>
<sequence>MYTHTPADSNRQESRLDYIWASLSMLEKSVNSTVIENDYFDTDHKTITLSLDTIQMTGVSLNTSNQKKKHIKRTVFQYDEMDRDDEHT</sequence>
<dbReference type="EMBL" id="BLAL01000087">
    <property type="protein sequence ID" value="GES85034.1"/>
    <property type="molecule type" value="Genomic_DNA"/>
</dbReference>
<organism evidence="1 3">
    <name type="scientific">Rhizophagus clarus</name>
    <dbReference type="NCBI Taxonomy" id="94130"/>
    <lineage>
        <taxon>Eukaryota</taxon>
        <taxon>Fungi</taxon>
        <taxon>Fungi incertae sedis</taxon>
        <taxon>Mucoromycota</taxon>
        <taxon>Glomeromycotina</taxon>
        <taxon>Glomeromycetes</taxon>
        <taxon>Glomerales</taxon>
        <taxon>Glomeraceae</taxon>
        <taxon>Rhizophagus</taxon>
    </lineage>
</organism>
<evidence type="ECO:0000313" key="1">
    <source>
        <dbReference type="EMBL" id="GBB99519.1"/>
    </source>
</evidence>
<dbReference type="AlphaFoldDB" id="A0A2Z6RRB0"/>
<evidence type="ECO:0000313" key="2">
    <source>
        <dbReference type="EMBL" id="GES85034.1"/>
    </source>
</evidence>
<accession>A0A2Z6RRB0</accession>
<keyword evidence="3" id="KW-1185">Reference proteome</keyword>
<dbReference type="EMBL" id="BEXD01002834">
    <property type="protein sequence ID" value="GBB99519.1"/>
    <property type="molecule type" value="Genomic_DNA"/>
</dbReference>
<dbReference type="Proteomes" id="UP000247702">
    <property type="component" value="Unassembled WGS sequence"/>
</dbReference>
<comment type="caution">
    <text evidence="1">The sequence shown here is derived from an EMBL/GenBank/DDBJ whole genome shotgun (WGS) entry which is preliminary data.</text>
</comment>
<dbReference type="Proteomes" id="UP000615446">
    <property type="component" value="Unassembled WGS sequence"/>
</dbReference>
<reference evidence="2" key="2">
    <citation type="submission" date="2019-10" db="EMBL/GenBank/DDBJ databases">
        <title>Conservation and host-specific expression of non-tandemly repeated heterogenous ribosome RNA gene in arbuscular mycorrhizal fungi.</title>
        <authorList>
            <person name="Maeda T."/>
            <person name="Kobayashi Y."/>
            <person name="Nakagawa T."/>
            <person name="Ezawa T."/>
            <person name="Yamaguchi K."/>
            <person name="Bino T."/>
            <person name="Nishimoto Y."/>
            <person name="Shigenobu S."/>
            <person name="Kawaguchi M."/>
        </authorList>
    </citation>
    <scope>NUCLEOTIDE SEQUENCE</scope>
    <source>
        <strain evidence="2">HR1</strain>
    </source>
</reference>
<gene>
    <name evidence="2" type="ORF">RCL2_001212300</name>
    <name evidence="1" type="ORF">RclHR1_35490002</name>
</gene>
<evidence type="ECO:0008006" key="4">
    <source>
        <dbReference type="Google" id="ProtNLM"/>
    </source>
</evidence>
<evidence type="ECO:0000313" key="3">
    <source>
        <dbReference type="Proteomes" id="UP000247702"/>
    </source>
</evidence>